<reference evidence="3 4" key="1">
    <citation type="journal article" date="2017" name="Nature">
        <title>The Apostasia genome and the evolution of orchids.</title>
        <authorList>
            <person name="Zhang G.Q."/>
            <person name="Liu K.W."/>
            <person name="Li Z."/>
            <person name="Lohaus R."/>
            <person name="Hsiao Y.Y."/>
            <person name="Niu S.C."/>
            <person name="Wang J.Y."/>
            <person name="Lin Y.C."/>
            <person name="Xu Q."/>
            <person name="Chen L.J."/>
            <person name="Yoshida K."/>
            <person name="Fujiwara S."/>
            <person name="Wang Z.W."/>
            <person name="Zhang Y.Q."/>
            <person name="Mitsuda N."/>
            <person name="Wang M."/>
            <person name="Liu G.H."/>
            <person name="Pecoraro L."/>
            <person name="Huang H.X."/>
            <person name="Xiao X.J."/>
            <person name="Lin M."/>
            <person name="Wu X.Y."/>
            <person name="Wu W.L."/>
            <person name="Chen Y.Y."/>
            <person name="Chang S.B."/>
            <person name="Sakamoto S."/>
            <person name="Ohme-Takagi M."/>
            <person name="Yagi M."/>
            <person name="Zeng S.J."/>
            <person name="Shen C.Y."/>
            <person name="Yeh C.M."/>
            <person name="Luo Y.B."/>
            <person name="Tsai W.C."/>
            <person name="Van de Peer Y."/>
            <person name="Liu Z.J."/>
        </authorList>
    </citation>
    <scope>NUCLEOTIDE SEQUENCE [LARGE SCALE GENOMIC DNA]</scope>
    <source>
        <strain evidence="4">cv. Shenzhen</strain>
        <tissue evidence="3">Stem</tissue>
    </source>
</reference>
<organism evidence="3 4">
    <name type="scientific">Apostasia shenzhenica</name>
    <dbReference type="NCBI Taxonomy" id="1088818"/>
    <lineage>
        <taxon>Eukaryota</taxon>
        <taxon>Viridiplantae</taxon>
        <taxon>Streptophyta</taxon>
        <taxon>Embryophyta</taxon>
        <taxon>Tracheophyta</taxon>
        <taxon>Spermatophyta</taxon>
        <taxon>Magnoliopsida</taxon>
        <taxon>Liliopsida</taxon>
        <taxon>Asparagales</taxon>
        <taxon>Orchidaceae</taxon>
        <taxon>Apostasioideae</taxon>
        <taxon>Apostasia</taxon>
    </lineage>
</organism>
<feature type="compositionally biased region" description="Basic and acidic residues" evidence="1">
    <location>
        <begin position="32"/>
        <end position="71"/>
    </location>
</feature>
<sequence>MASTKPLVLLTFLLAMVLLAYSEAARNLLAGETRKEVQDQNYHDGDGSYHRGGDGGYHDGDGGYHRGDDGGYHGGDGGYHRGDGGGYHGGDGGYGGGYHGGHGTAHKTEP</sequence>
<dbReference type="AlphaFoldDB" id="A0A2I0AXT3"/>
<evidence type="ECO:0000313" key="4">
    <source>
        <dbReference type="Proteomes" id="UP000236161"/>
    </source>
</evidence>
<evidence type="ECO:0000256" key="2">
    <source>
        <dbReference type="SAM" id="SignalP"/>
    </source>
</evidence>
<keyword evidence="4" id="KW-1185">Reference proteome</keyword>
<proteinExistence type="predicted"/>
<dbReference type="PANTHER" id="PTHR37389">
    <property type="entry name" value="NODULIN-24"/>
    <property type="match status" value="1"/>
</dbReference>
<dbReference type="STRING" id="1088818.A0A2I0AXT3"/>
<feature type="chain" id="PRO_5014180598" evidence="2">
    <location>
        <begin position="25"/>
        <end position="110"/>
    </location>
</feature>
<protein>
    <submittedName>
        <fullName evidence="3">Uncharacterized protein</fullName>
    </submittedName>
</protein>
<feature type="compositionally biased region" description="Gly residues" evidence="1">
    <location>
        <begin position="84"/>
        <end position="103"/>
    </location>
</feature>
<dbReference type="EMBL" id="KZ451939">
    <property type="protein sequence ID" value="PKA60336.1"/>
    <property type="molecule type" value="Genomic_DNA"/>
</dbReference>
<dbReference type="Proteomes" id="UP000236161">
    <property type="component" value="Unassembled WGS sequence"/>
</dbReference>
<dbReference type="PANTHER" id="PTHR37389:SF16">
    <property type="entry name" value="GLYCINE-RICH CELL WALL STRUCTURAL PROTEIN"/>
    <property type="match status" value="1"/>
</dbReference>
<name>A0A2I0AXT3_9ASPA</name>
<gene>
    <name evidence="3" type="ORF">AXF42_Ash008395</name>
</gene>
<dbReference type="InterPro" id="IPR010800">
    <property type="entry name" value="GRP"/>
</dbReference>
<dbReference type="Pfam" id="PF07172">
    <property type="entry name" value="GRP"/>
    <property type="match status" value="1"/>
</dbReference>
<evidence type="ECO:0000256" key="1">
    <source>
        <dbReference type="SAM" id="MobiDB-lite"/>
    </source>
</evidence>
<accession>A0A2I0AXT3</accession>
<feature type="signal peptide" evidence="2">
    <location>
        <begin position="1"/>
        <end position="24"/>
    </location>
</feature>
<feature type="region of interest" description="Disordered" evidence="1">
    <location>
        <begin position="32"/>
        <end position="110"/>
    </location>
</feature>
<keyword evidence="2" id="KW-0732">Signal</keyword>
<evidence type="ECO:0000313" key="3">
    <source>
        <dbReference type="EMBL" id="PKA60336.1"/>
    </source>
</evidence>